<reference evidence="2 3" key="2">
    <citation type="journal article" date="2021" name="Curr. Genet.">
        <title>Genetic response to nitrogen starvation in the aggressive Eucalyptus foliar pathogen Teratosphaeria destructans.</title>
        <authorList>
            <person name="Havenga M."/>
            <person name="Wingfield B.D."/>
            <person name="Wingfield M.J."/>
            <person name="Dreyer L.L."/>
            <person name="Roets F."/>
            <person name="Aylward J."/>
        </authorList>
    </citation>
    <scope>NUCLEOTIDE SEQUENCE [LARGE SCALE GENOMIC DNA]</scope>
    <source>
        <strain evidence="2">CMW44962</strain>
    </source>
</reference>
<accession>A0A9W7SSV2</accession>
<feature type="region of interest" description="Disordered" evidence="1">
    <location>
        <begin position="1"/>
        <end position="47"/>
    </location>
</feature>
<feature type="region of interest" description="Disordered" evidence="1">
    <location>
        <begin position="301"/>
        <end position="413"/>
    </location>
</feature>
<comment type="caution">
    <text evidence="2">The sequence shown here is derived from an EMBL/GenBank/DDBJ whole genome shotgun (WGS) entry which is preliminary data.</text>
</comment>
<name>A0A9W7SSV2_9PEZI</name>
<feature type="compositionally biased region" description="Basic and acidic residues" evidence="1">
    <location>
        <begin position="335"/>
        <end position="344"/>
    </location>
</feature>
<dbReference type="EMBL" id="RIBY02001812">
    <property type="protein sequence ID" value="KAH9828136.1"/>
    <property type="molecule type" value="Genomic_DNA"/>
</dbReference>
<proteinExistence type="predicted"/>
<feature type="compositionally biased region" description="Polar residues" evidence="1">
    <location>
        <begin position="365"/>
        <end position="382"/>
    </location>
</feature>
<keyword evidence="3" id="KW-1185">Reference proteome</keyword>
<dbReference type="OrthoDB" id="3485856at2759"/>
<dbReference type="Proteomes" id="UP001138500">
    <property type="component" value="Unassembled WGS sequence"/>
</dbReference>
<evidence type="ECO:0000256" key="1">
    <source>
        <dbReference type="SAM" id="MobiDB-lite"/>
    </source>
</evidence>
<evidence type="ECO:0000313" key="2">
    <source>
        <dbReference type="EMBL" id="KAH9828136.1"/>
    </source>
</evidence>
<evidence type="ECO:0000313" key="3">
    <source>
        <dbReference type="Proteomes" id="UP001138500"/>
    </source>
</evidence>
<organism evidence="2 3">
    <name type="scientific">Teratosphaeria destructans</name>
    <dbReference type="NCBI Taxonomy" id="418781"/>
    <lineage>
        <taxon>Eukaryota</taxon>
        <taxon>Fungi</taxon>
        <taxon>Dikarya</taxon>
        <taxon>Ascomycota</taxon>
        <taxon>Pezizomycotina</taxon>
        <taxon>Dothideomycetes</taxon>
        <taxon>Dothideomycetidae</taxon>
        <taxon>Mycosphaerellales</taxon>
        <taxon>Teratosphaeriaceae</taxon>
        <taxon>Teratosphaeria</taxon>
    </lineage>
</organism>
<sequence>MSSPPAEEVIEQQKTAAPSILVRPAVRRPPTPPGSEPDQADPPATPEDADILHQITAGDSTRIAVDPKQFARLESESRLPEKRFAYDPAQSVLSHWMPEVEHERVCKCLRSLLEDEIRRLIAKPEVDARVKEALRGVEEVGSTSVRKLLRSGTWRQDPDISFRESLEDEMPVLVGEVAFSQTTKDVHCLCLDYINNSKGMIQCAIAVDLPYSEASTGSVSVYGIGATQVKGKTLNTATLLDRRDFIDVGGNDMAGEIELPASALLRLRRDQGGQEAERTMVRLNLAELSAAYRRAVASRGASKVSLKRRREDAEARDWYSPPTESEYVPSSPDTPDAKKHRGEEGTGESGPEDVQRRCLFGSMLTRKTSNQRSEQTEKQAQATDDAVLSRTRASLHAATGSKIERGLRPTYAS</sequence>
<protein>
    <submittedName>
        <fullName evidence="2">Uncharacterized protein</fullName>
    </submittedName>
</protein>
<reference evidence="2 3" key="1">
    <citation type="journal article" date="2018" name="IMA Fungus">
        <title>IMA Genome-F 10: Nine draft genome sequences of Claviceps purpurea s.lat., including C. arundinis, C. humidiphila, and C. cf. spartinae, pseudomolecules for the pitch canker pathogen Fusarium circinatum, draft genome of Davidsoniella eucalypti, Grosmannia galeiformis, Quambalaria eucalypti, and Teratosphaeria destructans.</title>
        <authorList>
            <person name="Wingfield B.D."/>
            <person name="Liu M."/>
            <person name="Nguyen H.D."/>
            <person name="Lane F.A."/>
            <person name="Morgan S.W."/>
            <person name="De Vos L."/>
            <person name="Wilken P.M."/>
            <person name="Duong T.A."/>
            <person name="Aylward J."/>
            <person name="Coetzee M.P."/>
            <person name="Dadej K."/>
            <person name="De Beer Z.W."/>
            <person name="Findlay W."/>
            <person name="Havenga M."/>
            <person name="Kolarik M."/>
            <person name="Menzies J.G."/>
            <person name="Naidoo K."/>
            <person name="Pochopski O."/>
            <person name="Shoukouhi P."/>
            <person name="Santana Q.C."/>
            <person name="Seifert K.A."/>
            <person name="Soal N."/>
            <person name="Steenkamp E.T."/>
            <person name="Tatham C.T."/>
            <person name="van der Nest M.A."/>
            <person name="Wingfield M.J."/>
        </authorList>
    </citation>
    <scope>NUCLEOTIDE SEQUENCE [LARGE SCALE GENOMIC DNA]</scope>
    <source>
        <strain evidence="2">CMW44962</strain>
    </source>
</reference>
<gene>
    <name evidence="2" type="ORF">Tdes44962_MAKER09451</name>
</gene>
<dbReference type="AlphaFoldDB" id="A0A9W7SSV2"/>